<evidence type="ECO:0000313" key="1">
    <source>
        <dbReference type="EMBL" id="MBK4725054.1"/>
    </source>
</evidence>
<keyword evidence="2" id="KW-1185">Reference proteome</keyword>
<dbReference type="Proteomes" id="UP000633731">
    <property type="component" value="Unassembled WGS sequence"/>
</dbReference>
<dbReference type="EMBL" id="JAEOXF010000003">
    <property type="protein sequence ID" value="MBK4725054.1"/>
    <property type="molecule type" value="Genomic_DNA"/>
</dbReference>
<reference evidence="1" key="1">
    <citation type="submission" date="2021-01" db="EMBL/GenBank/DDBJ databases">
        <title>Draft genome of Pantoea agglomerans Eh 335.</title>
        <authorList>
            <person name="Emsley S.A."/>
            <person name="Oline D.K."/>
            <person name="Saw J.H."/>
            <person name="Ushijima B."/>
            <person name="Videau P."/>
            <person name="Koyack M.J."/>
        </authorList>
    </citation>
    <scope>NUCLEOTIDE SEQUENCE</scope>
    <source>
        <strain evidence="1">Eh 335</strain>
    </source>
</reference>
<evidence type="ECO:0000313" key="2">
    <source>
        <dbReference type="Proteomes" id="UP000633731"/>
    </source>
</evidence>
<comment type="caution">
    <text evidence="1">The sequence shown here is derived from an EMBL/GenBank/DDBJ whole genome shotgun (WGS) entry which is preliminary data.</text>
</comment>
<proteinExistence type="predicted"/>
<name>A0ACC5RK28_ENTAG</name>
<organism evidence="1 2">
    <name type="scientific">Enterobacter agglomerans</name>
    <name type="common">Erwinia herbicola</name>
    <name type="synonym">Pantoea agglomerans</name>
    <dbReference type="NCBI Taxonomy" id="549"/>
    <lineage>
        <taxon>Bacteria</taxon>
        <taxon>Pseudomonadati</taxon>
        <taxon>Pseudomonadota</taxon>
        <taxon>Gammaproteobacteria</taxon>
        <taxon>Enterobacterales</taxon>
        <taxon>Erwiniaceae</taxon>
        <taxon>Pantoea</taxon>
        <taxon>Pantoea agglomerans group</taxon>
    </lineage>
</organism>
<sequence length="196" mass="21986">MAIQKRKSSLPTDSANVLDRVCEIYGFTTSLQLAEYLDMATSSMSARRKRGVFPADIVVQCCLETGANLEWIAKGIGSKFDKSEQNFLQVPTFKLVDGELFESTRIELDRQLFLPGFLQPADPICIQDYKNQYIVDKQFSEIYDGKWLVKIEGNACIRTIVRIPVNRVRISGGGAPLDCALEDIQVIGRVDMIITN</sequence>
<protein>
    <submittedName>
        <fullName evidence="1">Phage repressor protein CI</fullName>
    </submittedName>
</protein>
<gene>
    <name evidence="1" type="ORF">JJL49_07435</name>
</gene>
<accession>A0ACC5RK28</accession>